<keyword evidence="1" id="KW-0472">Membrane</keyword>
<evidence type="ECO:0000313" key="2">
    <source>
        <dbReference type="EMBL" id="WPJ97180.1"/>
    </source>
</evidence>
<feature type="transmembrane region" description="Helical" evidence="1">
    <location>
        <begin position="20"/>
        <end position="43"/>
    </location>
</feature>
<gene>
    <name evidence="2" type="ORF">SH580_05590</name>
</gene>
<dbReference type="EMBL" id="CP138858">
    <property type="protein sequence ID" value="WPJ97180.1"/>
    <property type="molecule type" value="Genomic_DNA"/>
</dbReference>
<name>A0ABZ0RQC7_9BACT</name>
<sequence>MLAPRCRYVGGHAHVACEGFALVIALSLMAFVVVLLLSVSALIRVEQTSSSAHMNRMEAEQAAILSLNLAIGQLQQSAGLDQRVTAPAEALAGVNGPQQLTGVWRSWEGSDHEAEGLPIAPNYDAKLEAGNLNSEVAASNEGRFLSWLVSTVYDPADTSTYDAETLPSLVEVTSGANQTVPLLSAGSVLPGEDPISNREETAADVEVHLRPTQFDNGQASFAWWISGINRKALVKESQDPSDVAGWSRRLVSHGRADPEVFGLEDDATLGRLASQRSFDLQTSSGAQLSQQYFHDLTSISRGLLSNTATGGWRRDLSLMAEQWNTASLPLTELPVFTAKPFTEELSASLRLRDYPEDASIYPWVTSDGISMSWHALMDFVSLYKKVQTNEASGEPYFDAVVTNNSDWISILPIFARAHFAFGYDAIKTTSTDAEGNALYRPRFLFKPAITMWNPYNVAIESKILSEFRFEDETFPINLYATVGEQKDLKVNIQKMISGTGASSTFRLLPNQTESSDHTWKPGESRVYGKPGISAENYSWNWMHTDPGFSIDGSLVINLDTTPSAVIGLAEDEFSYRWEYMDGGADNALSARVKYTHSRTGTTPDGESVRDDFVNITLANSLNTAEEKIPLPDLVNDDETLGSAETEDSPFLVVSVGLRTLINETDPWGDGSGSQTKLHTKGYMNTKPIQPGVGLAQALSVEDCPFAWEIFAPNDWGDAYMPQTDDLLSYGNDHSGYVGTSFQAQYGLNRWIIAELPTQPLLSLGELQHFDISFRNPVPPRVFNAIGNSHASPYIAPDQIHNSAIHLASYDHSYASNHVLFDDWFLSSITPDYDGYTTTLDRSLEEVYTQHLTQAEALRNSAYQPAVVYSDDAEASAVAVDVLAQEDAWRTVASQLEVEGMFNVNSTSVEAWTAVLRNLREASVPYAEVGDPAVGGLSSEPDEWSLVLDTSASTDSLTPITRTSVAGDPLSASNPDVAVVATHLNMTDAQMEALAIEIVKQVKARGPFLSLSEFVNRRLDSDKELAFAGAIESALIALAELGNNAKNPFWEIQSQYPQQAELPSDAASIYEFKEAAVGNASGASAYAAYGTPGWVRQADVLRSLAPVISARDDTFLIRAYGASQDPITGDERSKVWCEAVVQRRAAYVDATNASTEQVGLSAANRRFGRRFEIVSFRWLTEDEI</sequence>
<dbReference type="Proteomes" id="UP001324993">
    <property type="component" value="Chromosome"/>
</dbReference>
<keyword evidence="1" id="KW-0812">Transmembrane</keyword>
<dbReference type="RefSeq" id="WP_319834029.1">
    <property type="nucleotide sequence ID" value="NZ_CP138858.1"/>
</dbReference>
<organism evidence="2 3">
    <name type="scientific">Coraliomargarita algicola</name>
    <dbReference type="NCBI Taxonomy" id="3092156"/>
    <lineage>
        <taxon>Bacteria</taxon>
        <taxon>Pseudomonadati</taxon>
        <taxon>Verrucomicrobiota</taxon>
        <taxon>Opitutia</taxon>
        <taxon>Puniceicoccales</taxon>
        <taxon>Coraliomargaritaceae</taxon>
        <taxon>Coraliomargarita</taxon>
    </lineage>
</organism>
<accession>A0ABZ0RQC7</accession>
<evidence type="ECO:0000256" key="1">
    <source>
        <dbReference type="SAM" id="Phobius"/>
    </source>
</evidence>
<keyword evidence="3" id="KW-1185">Reference proteome</keyword>
<reference evidence="2 3" key="1">
    <citation type="submission" date="2023-11" db="EMBL/GenBank/DDBJ databases">
        <title>Coraliomargarita sp. nov., isolated from marine algae.</title>
        <authorList>
            <person name="Lee J.K."/>
            <person name="Baek J.H."/>
            <person name="Kim J.M."/>
            <person name="Choi D.G."/>
            <person name="Jeon C.O."/>
        </authorList>
    </citation>
    <scope>NUCLEOTIDE SEQUENCE [LARGE SCALE GENOMIC DNA]</scope>
    <source>
        <strain evidence="2 3">J2-16</strain>
    </source>
</reference>
<keyword evidence="1" id="KW-1133">Transmembrane helix</keyword>
<proteinExistence type="predicted"/>
<protein>
    <submittedName>
        <fullName evidence="2">Uncharacterized protein</fullName>
    </submittedName>
</protein>
<evidence type="ECO:0000313" key="3">
    <source>
        <dbReference type="Proteomes" id="UP001324993"/>
    </source>
</evidence>